<dbReference type="AlphaFoldDB" id="A0A542XBC6"/>
<dbReference type="OrthoDB" id="9814826at2"/>
<organism evidence="2 3">
    <name type="scientific">Barrientosiimonas humi</name>
    <dbReference type="NCBI Taxonomy" id="999931"/>
    <lineage>
        <taxon>Bacteria</taxon>
        <taxon>Bacillati</taxon>
        <taxon>Actinomycetota</taxon>
        <taxon>Actinomycetes</taxon>
        <taxon>Micrococcales</taxon>
        <taxon>Dermacoccaceae</taxon>
        <taxon>Barrientosiimonas</taxon>
    </lineage>
</organism>
<evidence type="ECO:0000259" key="1">
    <source>
        <dbReference type="PROSITE" id="PS51384"/>
    </source>
</evidence>
<dbReference type="CDD" id="cd06193">
    <property type="entry name" value="siderophore_interacting"/>
    <property type="match status" value="1"/>
</dbReference>
<evidence type="ECO:0000313" key="3">
    <source>
        <dbReference type="Proteomes" id="UP000318336"/>
    </source>
</evidence>
<comment type="caution">
    <text evidence="2">The sequence shown here is derived from an EMBL/GenBank/DDBJ whole genome shotgun (WGS) entry which is preliminary data.</text>
</comment>
<dbReference type="PANTHER" id="PTHR30157:SF0">
    <property type="entry name" value="NADPH-DEPENDENT FERRIC-CHELATE REDUCTASE"/>
    <property type="match status" value="1"/>
</dbReference>
<proteinExistence type="predicted"/>
<dbReference type="InterPro" id="IPR039374">
    <property type="entry name" value="SIP_fam"/>
</dbReference>
<reference evidence="2 3" key="1">
    <citation type="submission" date="2019-06" db="EMBL/GenBank/DDBJ databases">
        <title>Sequencing the genomes of 1000 actinobacteria strains.</title>
        <authorList>
            <person name="Klenk H.-P."/>
        </authorList>
    </citation>
    <scope>NUCLEOTIDE SEQUENCE [LARGE SCALE GENOMIC DNA]</scope>
    <source>
        <strain evidence="2 3">DSM 24617</strain>
    </source>
</reference>
<dbReference type="Pfam" id="PF04954">
    <property type="entry name" value="SIP"/>
    <property type="match status" value="1"/>
</dbReference>
<evidence type="ECO:0000313" key="2">
    <source>
        <dbReference type="EMBL" id="TQL33138.1"/>
    </source>
</evidence>
<dbReference type="GO" id="GO:0016491">
    <property type="term" value="F:oxidoreductase activity"/>
    <property type="evidence" value="ECO:0007669"/>
    <property type="project" value="InterPro"/>
</dbReference>
<dbReference type="InterPro" id="IPR039261">
    <property type="entry name" value="FNR_nucleotide-bd"/>
</dbReference>
<dbReference type="InterPro" id="IPR013113">
    <property type="entry name" value="SIP_FAD-bd"/>
</dbReference>
<dbReference type="RefSeq" id="WP_142005197.1">
    <property type="nucleotide sequence ID" value="NZ_CAJTBP010000001.1"/>
</dbReference>
<dbReference type="PANTHER" id="PTHR30157">
    <property type="entry name" value="FERRIC REDUCTASE, NADPH-DEPENDENT"/>
    <property type="match status" value="1"/>
</dbReference>
<protein>
    <submittedName>
        <fullName evidence="2">NADPH-dependent ferric siderophore reductase</fullName>
    </submittedName>
</protein>
<sequence>MTAPPESLATVVTAQPTGSPRIRRLVLEVAEPARLTVPDVPDAAVGVYLPAPGGGAPTARNYSVRAQDGDRVTLDVVLHGHGHAAAWAAAAAPGAQVTLAYGHSWYAPQPETDWQLLVADLAGLPALARIVEELPQQVPVVAVVEVADESDLGYLPPLPTAVRLVPVVGSGNGLAPSRLGRTVTDLELPAGRGYCWLGAEAAQARAVRKLLRRENRWETRQLDVLGYWREKQERWAERFAPVQEQLLAVYDRAVAEGCSDAEATERYDEALERAGL</sequence>
<accession>A0A542XBC6</accession>
<dbReference type="EMBL" id="VFOK01000001">
    <property type="protein sequence ID" value="TQL33138.1"/>
    <property type="molecule type" value="Genomic_DNA"/>
</dbReference>
<dbReference type="Proteomes" id="UP000318336">
    <property type="component" value="Unassembled WGS sequence"/>
</dbReference>
<dbReference type="PROSITE" id="PS51384">
    <property type="entry name" value="FAD_FR"/>
    <property type="match status" value="1"/>
</dbReference>
<dbReference type="Gene3D" id="2.40.30.10">
    <property type="entry name" value="Translation factors"/>
    <property type="match status" value="1"/>
</dbReference>
<dbReference type="InterPro" id="IPR017938">
    <property type="entry name" value="Riboflavin_synthase-like_b-brl"/>
</dbReference>
<dbReference type="SUPFAM" id="SSF63380">
    <property type="entry name" value="Riboflavin synthase domain-like"/>
    <property type="match status" value="1"/>
</dbReference>
<dbReference type="Gene3D" id="3.40.50.80">
    <property type="entry name" value="Nucleotide-binding domain of ferredoxin-NADP reductase (FNR) module"/>
    <property type="match status" value="1"/>
</dbReference>
<keyword evidence="3" id="KW-1185">Reference proteome</keyword>
<dbReference type="InterPro" id="IPR017927">
    <property type="entry name" value="FAD-bd_FR_type"/>
</dbReference>
<gene>
    <name evidence="2" type="ORF">FB554_1273</name>
</gene>
<name>A0A542XBC6_9MICO</name>
<feature type="domain" description="FAD-binding FR-type" evidence="1">
    <location>
        <begin position="4"/>
        <end position="115"/>
    </location>
</feature>
<dbReference type="Pfam" id="PF08021">
    <property type="entry name" value="FAD_binding_9"/>
    <property type="match status" value="1"/>
</dbReference>
<dbReference type="InterPro" id="IPR007037">
    <property type="entry name" value="SIP_rossman_dom"/>
</dbReference>